<dbReference type="EMBL" id="CM046399">
    <property type="protein sequence ID" value="KAI8529040.1"/>
    <property type="molecule type" value="Genomic_DNA"/>
</dbReference>
<protein>
    <submittedName>
        <fullName evidence="1">Uncharacterized protein</fullName>
    </submittedName>
</protein>
<organism evidence="1 2">
    <name type="scientific">Rhododendron molle</name>
    <name type="common">Chinese azalea</name>
    <name type="synonym">Azalea mollis</name>
    <dbReference type="NCBI Taxonomy" id="49168"/>
    <lineage>
        <taxon>Eukaryota</taxon>
        <taxon>Viridiplantae</taxon>
        <taxon>Streptophyta</taxon>
        <taxon>Embryophyta</taxon>
        <taxon>Tracheophyta</taxon>
        <taxon>Spermatophyta</taxon>
        <taxon>Magnoliopsida</taxon>
        <taxon>eudicotyledons</taxon>
        <taxon>Gunneridae</taxon>
        <taxon>Pentapetalae</taxon>
        <taxon>asterids</taxon>
        <taxon>Ericales</taxon>
        <taxon>Ericaceae</taxon>
        <taxon>Ericoideae</taxon>
        <taxon>Rhodoreae</taxon>
        <taxon>Rhododendron</taxon>
    </lineage>
</organism>
<sequence>MRRLMYPSSRRGIKAAYKSFTDMKFLLIIIEVFRIMGFLRHCIMNFAKPMNEYLRSTDTNTLTQFGNIYVSIFTKSARHDLVVIKSEIREVCEIHRESGGI</sequence>
<proteinExistence type="predicted"/>
<dbReference type="Proteomes" id="UP001062846">
    <property type="component" value="Chromosome 12"/>
</dbReference>
<name>A0ACC0LK83_RHOML</name>
<comment type="caution">
    <text evidence="1">The sequence shown here is derived from an EMBL/GenBank/DDBJ whole genome shotgun (WGS) entry which is preliminary data.</text>
</comment>
<reference evidence="1" key="1">
    <citation type="submission" date="2022-02" db="EMBL/GenBank/DDBJ databases">
        <title>Plant Genome Project.</title>
        <authorList>
            <person name="Zhang R.-G."/>
        </authorList>
    </citation>
    <scope>NUCLEOTIDE SEQUENCE</scope>
    <source>
        <strain evidence="1">AT1</strain>
    </source>
</reference>
<gene>
    <name evidence="1" type="ORF">RHMOL_Rhmol12G0194700</name>
</gene>
<accession>A0ACC0LK83</accession>
<keyword evidence="2" id="KW-1185">Reference proteome</keyword>
<evidence type="ECO:0000313" key="1">
    <source>
        <dbReference type="EMBL" id="KAI8529040.1"/>
    </source>
</evidence>
<evidence type="ECO:0000313" key="2">
    <source>
        <dbReference type="Proteomes" id="UP001062846"/>
    </source>
</evidence>